<dbReference type="EC" id="2.3.1.39" evidence="4"/>
<evidence type="ECO:0000313" key="7">
    <source>
        <dbReference type="Proteomes" id="UP001524502"/>
    </source>
</evidence>
<keyword evidence="7" id="KW-1185">Reference proteome</keyword>
<dbReference type="Proteomes" id="UP001524502">
    <property type="component" value="Unassembled WGS sequence"/>
</dbReference>
<dbReference type="InterPro" id="IPR014043">
    <property type="entry name" value="Acyl_transferase_dom"/>
</dbReference>
<reference evidence="6 7" key="1">
    <citation type="submission" date="2022-06" db="EMBL/GenBank/DDBJ databases">
        <title>Isolation of gut microbiota from human fecal samples.</title>
        <authorList>
            <person name="Pamer E.G."/>
            <person name="Barat B."/>
            <person name="Waligurski E."/>
            <person name="Medina S."/>
            <person name="Paddock L."/>
            <person name="Mostad J."/>
        </authorList>
    </citation>
    <scope>NUCLEOTIDE SEQUENCE [LARGE SCALE GENOMIC DNA]</scope>
    <source>
        <strain evidence="6 7">SL.3.17</strain>
    </source>
</reference>
<dbReference type="InterPro" id="IPR016036">
    <property type="entry name" value="Malonyl_transacylase_ACP-bd"/>
</dbReference>
<dbReference type="RefSeq" id="WP_256131681.1">
    <property type="nucleotide sequence ID" value="NZ_JANFXK010000006.1"/>
</dbReference>
<comment type="catalytic activity">
    <reaction evidence="3 4">
        <text>holo-[ACP] + malonyl-CoA = malonyl-[ACP] + CoA</text>
        <dbReference type="Rhea" id="RHEA:41792"/>
        <dbReference type="Rhea" id="RHEA-COMP:9623"/>
        <dbReference type="Rhea" id="RHEA-COMP:9685"/>
        <dbReference type="ChEBI" id="CHEBI:57287"/>
        <dbReference type="ChEBI" id="CHEBI:57384"/>
        <dbReference type="ChEBI" id="CHEBI:64479"/>
        <dbReference type="ChEBI" id="CHEBI:78449"/>
        <dbReference type="EC" id="2.3.1.39"/>
    </reaction>
</comment>
<evidence type="ECO:0000313" key="6">
    <source>
        <dbReference type="EMBL" id="MCQ4636490.1"/>
    </source>
</evidence>
<dbReference type="InterPro" id="IPR001227">
    <property type="entry name" value="Ac_transferase_dom_sf"/>
</dbReference>
<accession>A0ABT1RMR9</accession>
<evidence type="ECO:0000256" key="1">
    <source>
        <dbReference type="ARBA" id="ARBA00022679"/>
    </source>
</evidence>
<sequence>MKIGITFAGQGAQYKGMGKDLYDTYESAKEIFDMAGDQVKEWCFEGDEETLKQTHVTQPCIYTVTMAAYKAFLEALKKAGMEDDVEIIGYAGFSLGEYAALTAAGAIDEIKKGMEIVTKRGQLMNEAGLGPDGNPRGAMAAGMGKREAILEVVEEVREDGILEGVNFNSPAQTVVAGDKEAIERFVKAAKAKKIRAMVLPVGTAFHSPMMVPAAKELKNVLKEAGLKAPGAKIYANVTAEDMMKDFDGTDPVEYLADIMSRQAMSPVYWEETIRNFKRDGAEVLVEIGPGKTLSGLAKKTDPAIARFNIENAESLQQTIEGLTALKEGE</sequence>
<dbReference type="PANTHER" id="PTHR42681:SF1">
    <property type="entry name" value="MALONYL-COA-ACYL CARRIER PROTEIN TRANSACYLASE, MITOCHONDRIAL"/>
    <property type="match status" value="1"/>
</dbReference>
<keyword evidence="2 4" id="KW-0012">Acyltransferase</keyword>
<evidence type="ECO:0000256" key="3">
    <source>
        <dbReference type="ARBA" id="ARBA00048462"/>
    </source>
</evidence>
<dbReference type="EMBL" id="JANFXK010000006">
    <property type="protein sequence ID" value="MCQ4636490.1"/>
    <property type="molecule type" value="Genomic_DNA"/>
</dbReference>
<dbReference type="InterPro" id="IPR016035">
    <property type="entry name" value="Acyl_Trfase/lysoPLipase"/>
</dbReference>
<keyword evidence="1 4" id="KW-0808">Transferase</keyword>
<dbReference type="InterPro" id="IPR050858">
    <property type="entry name" value="Mal-CoA-ACP_Trans/PKS_FabD"/>
</dbReference>
<dbReference type="Pfam" id="PF00698">
    <property type="entry name" value="Acyl_transf_1"/>
    <property type="match status" value="1"/>
</dbReference>
<organism evidence="6 7">
    <name type="scientific">Anaerovorax odorimutans</name>
    <dbReference type="NCBI Taxonomy" id="109327"/>
    <lineage>
        <taxon>Bacteria</taxon>
        <taxon>Bacillati</taxon>
        <taxon>Bacillota</taxon>
        <taxon>Clostridia</taxon>
        <taxon>Peptostreptococcales</taxon>
        <taxon>Anaerovoracaceae</taxon>
        <taxon>Anaerovorax</taxon>
    </lineage>
</organism>
<evidence type="ECO:0000256" key="4">
    <source>
        <dbReference type="PIRNR" id="PIRNR000446"/>
    </source>
</evidence>
<name>A0ABT1RMR9_9FIRM</name>
<dbReference type="PIRSF" id="PIRSF000446">
    <property type="entry name" value="Mct"/>
    <property type="match status" value="1"/>
</dbReference>
<dbReference type="SUPFAM" id="SSF55048">
    <property type="entry name" value="Probable ACP-binding domain of malonyl-CoA ACP transacylase"/>
    <property type="match status" value="1"/>
</dbReference>
<dbReference type="Gene3D" id="3.30.70.250">
    <property type="entry name" value="Malonyl-CoA ACP transacylase, ACP-binding"/>
    <property type="match status" value="1"/>
</dbReference>
<evidence type="ECO:0000259" key="5">
    <source>
        <dbReference type="SMART" id="SM00827"/>
    </source>
</evidence>
<dbReference type="Gene3D" id="3.40.366.10">
    <property type="entry name" value="Malonyl-Coenzyme A Acyl Carrier Protein, domain 2"/>
    <property type="match status" value="1"/>
</dbReference>
<evidence type="ECO:0000256" key="2">
    <source>
        <dbReference type="ARBA" id="ARBA00023315"/>
    </source>
</evidence>
<gene>
    <name evidence="6" type="ORF">NE619_07095</name>
</gene>
<dbReference type="InterPro" id="IPR024925">
    <property type="entry name" value="Malonyl_CoA-ACP_transAc"/>
</dbReference>
<comment type="caution">
    <text evidence="6">The sequence shown here is derived from an EMBL/GenBank/DDBJ whole genome shotgun (WGS) entry which is preliminary data.</text>
</comment>
<feature type="domain" description="Malonyl-CoA:ACP transacylase (MAT)" evidence="5">
    <location>
        <begin position="6"/>
        <end position="329"/>
    </location>
</feature>
<dbReference type="SMART" id="SM00827">
    <property type="entry name" value="PKS_AT"/>
    <property type="match status" value="1"/>
</dbReference>
<dbReference type="SUPFAM" id="SSF52151">
    <property type="entry name" value="FabD/lysophospholipase-like"/>
    <property type="match status" value="1"/>
</dbReference>
<proteinExistence type="inferred from homology"/>
<comment type="similarity">
    <text evidence="4">Belongs to the fabD family.</text>
</comment>
<protein>
    <recommendedName>
        <fullName evidence="4">Malonyl CoA-acyl carrier protein transacylase</fullName>
        <ecNumber evidence="4">2.3.1.39</ecNumber>
    </recommendedName>
</protein>
<dbReference type="PANTHER" id="PTHR42681">
    <property type="entry name" value="MALONYL-COA-ACYL CARRIER PROTEIN TRANSACYLASE, MITOCHONDRIAL"/>
    <property type="match status" value="1"/>
</dbReference>